<comment type="caution">
    <text evidence="1">The sequence shown here is derived from an EMBL/GenBank/DDBJ whole genome shotgun (WGS) entry which is preliminary data.</text>
</comment>
<accession>A0A931HB35</accession>
<sequence length="81" mass="9397">MTIDLDEYRIDLVEDRPAKGMWHCGPNAAWVTVTHLPTMISARMFDEQHHHARQAAIACCQMMVEQSRLLKCQFPERLTQS</sequence>
<organism evidence="1 2">
    <name type="scientific">Novosphingobium aureum</name>
    <dbReference type="NCBI Taxonomy" id="2792964"/>
    <lineage>
        <taxon>Bacteria</taxon>
        <taxon>Pseudomonadati</taxon>
        <taxon>Pseudomonadota</taxon>
        <taxon>Alphaproteobacteria</taxon>
        <taxon>Sphingomonadales</taxon>
        <taxon>Sphingomonadaceae</taxon>
        <taxon>Novosphingobium</taxon>
    </lineage>
</organism>
<name>A0A931HB35_9SPHN</name>
<dbReference type="Proteomes" id="UP000617634">
    <property type="component" value="Unassembled WGS sequence"/>
</dbReference>
<keyword evidence="2" id="KW-1185">Reference proteome</keyword>
<dbReference type="EMBL" id="JADZGI010000001">
    <property type="protein sequence ID" value="MBH0112725.1"/>
    <property type="molecule type" value="Genomic_DNA"/>
</dbReference>
<evidence type="ECO:0000313" key="1">
    <source>
        <dbReference type="EMBL" id="MBH0112725.1"/>
    </source>
</evidence>
<dbReference type="RefSeq" id="WP_197162441.1">
    <property type="nucleotide sequence ID" value="NZ_JADZGI010000001.1"/>
</dbReference>
<protein>
    <submittedName>
        <fullName evidence="1">Uncharacterized protein</fullName>
    </submittedName>
</protein>
<evidence type="ECO:0000313" key="2">
    <source>
        <dbReference type="Proteomes" id="UP000617634"/>
    </source>
</evidence>
<proteinExistence type="predicted"/>
<reference evidence="1" key="1">
    <citation type="submission" date="2020-11" db="EMBL/GenBank/DDBJ databases">
        <title>Novosphingobium aureum sp. nov., a marine bacterium isolated from sediment of a salt flat.</title>
        <authorList>
            <person name="Yoo Y."/>
            <person name="Kim J.-J."/>
        </authorList>
    </citation>
    <scope>NUCLEOTIDE SEQUENCE</scope>
    <source>
        <strain evidence="1">YJ-S2-02</strain>
    </source>
</reference>
<dbReference type="AlphaFoldDB" id="A0A931HB35"/>
<gene>
    <name evidence="1" type="ORF">I5E68_07140</name>
</gene>